<evidence type="ECO:0000256" key="3">
    <source>
        <dbReference type="ARBA" id="ARBA00023274"/>
    </source>
</evidence>
<dbReference type="InterPro" id="IPR005823">
    <property type="entry name" value="Ribosomal_uL13_bac-type"/>
</dbReference>
<evidence type="ECO:0000256" key="7">
    <source>
        <dbReference type="SAM" id="MobiDB-lite"/>
    </source>
</evidence>
<dbReference type="HAMAP" id="MF_01366">
    <property type="entry name" value="Ribosomal_uL13"/>
    <property type="match status" value="1"/>
</dbReference>
<organism evidence="8 9">
    <name type="scientific">Corallococcus caeni</name>
    <dbReference type="NCBI Taxonomy" id="3082388"/>
    <lineage>
        <taxon>Bacteria</taxon>
        <taxon>Pseudomonadati</taxon>
        <taxon>Myxococcota</taxon>
        <taxon>Myxococcia</taxon>
        <taxon>Myxococcales</taxon>
        <taxon>Cystobacterineae</taxon>
        <taxon>Myxococcaceae</taxon>
        <taxon>Corallococcus</taxon>
    </lineage>
</organism>
<dbReference type="Gene3D" id="3.90.1180.10">
    <property type="entry name" value="Ribosomal protein L13"/>
    <property type="match status" value="1"/>
</dbReference>
<evidence type="ECO:0000313" key="9">
    <source>
        <dbReference type="Proteomes" id="UP001342631"/>
    </source>
</evidence>
<accession>A0ABQ6QXY5</accession>
<feature type="region of interest" description="Disordered" evidence="7">
    <location>
        <begin position="1"/>
        <end position="27"/>
    </location>
</feature>
<dbReference type="NCBIfam" id="TIGR01066">
    <property type="entry name" value="rplM_bact"/>
    <property type="match status" value="1"/>
</dbReference>
<dbReference type="InterPro" id="IPR036899">
    <property type="entry name" value="Ribosomal_uL13_sf"/>
</dbReference>
<dbReference type="EMBL" id="BTTX01000005">
    <property type="protein sequence ID" value="GMU08846.1"/>
    <property type="molecule type" value="Genomic_DNA"/>
</dbReference>
<dbReference type="CDD" id="cd00392">
    <property type="entry name" value="Ribosomal_L13"/>
    <property type="match status" value="1"/>
</dbReference>
<gene>
    <name evidence="4 6 8" type="primary">rplM</name>
    <name evidence="8" type="ORF">ASNO1_50990</name>
</gene>
<dbReference type="SUPFAM" id="SSF52161">
    <property type="entry name" value="Ribosomal protein L13"/>
    <property type="match status" value="1"/>
</dbReference>
<comment type="caution">
    <text evidence="8">The sequence shown here is derived from an EMBL/GenBank/DDBJ whole genome shotgun (WGS) entry which is preliminary data.</text>
</comment>
<dbReference type="PANTHER" id="PTHR11545:SF2">
    <property type="entry name" value="LARGE RIBOSOMAL SUBUNIT PROTEIN UL13M"/>
    <property type="match status" value="1"/>
</dbReference>
<name>A0ABQ6QXY5_9BACT</name>
<dbReference type="InterPro" id="IPR023563">
    <property type="entry name" value="Ribosomal_uL13_CS"/>
</dbReference>
<dbReference type="PANTHER" id="PTHR11545">
    <property type="entry name" value="RIBOSOMAL PROTEIN L13"/>
    <property type="match status" value="1"/>
</dbReference>
<evidence type="ECO:0000313" key="8">
    <source>
        <dbReference type="EMBL" id="GMU08846.1"/>
    </source>
</evidence>
<evidence type="ECO:0000256" key="6">
    <source>
        <dbReference type="RuleBase" id="RU003878"/>
    </source>
</evidence>
<proteinExistence type="inferred from homology"/>
<keyword evidence="9" id="KW-1185">Reference proteome</keyword>
<evidence type="ECO:0000256" key="1">
    <source>
        <dbReference type="ARBA" id="ARBA00006227"/>
    </source>
</evidence>
<protein>
    <recommendedName>
        <fullName evidence="4">Large ribosomal subunit protein uL13</fullName>
    </recommendedName>
</protein>
<comment type="similarity">
    <text evidence="1 4 5">Belongs to the universal ribosomal protein uL13 family.</text>
</comment>
<comment type="function">
    <text evidence="4 6">This protein is one of the early assembly proteins of the 50S ribosomal subunit, although it is not seen to bind rRNA by itself. It is important during the early stages of 50S assembly.</text>
</comment>
<comment type="subunit">
    <text evidence="4">Part of the 50S ribosomal subunit.</text>
</comment>
<evidence type="ECO:0000256" key="5">
    <source>
        <dbReference type="RuleBase" id="RU003877"/>
    </source>
</evidence>
<dbReference type="PIRSF" id="PIRSF002181">
    <property type="entry name" value="Ribosomal_L13"/>
    <property type="match status" value="1"/>
</dbReference>
<sequence>MVSHEHAAPGMHLGAAPKSGVHEMSQKTYSAKAGDIKRQWHVIDVSDKVLGRAASQIATLLKGKHKPTYTPSIDTGDHVIVINADKVKVTGTKETDKLYYRHPYAGFPGALKITNLQKLRQRHPEDVILNAVRRMLPRNALGRQMMTKLKVYAGDTHPHTAQKPVAFKVEA</sequence>
<dbReference type="Proteomes" id="UP001342631">
    <property type="component" value="Unassembled WGS sequence"/>
</dbReference>
<dbReference type="PROSITE" id="PS00783">
    <property type="entry name" value="RIBOSOMAL_L13"/>
    <property type="match status" value="1"/>
</dbReference>
<evidence type="ECO:0000256" key="4">
    <source>
        <dbReference type="HAMAP-Rule" id="MF_01366"/>
    </source>
</evidence>
<dbReference type="GO" id="GO:0005840">
    <property type="term" value="C:ribosome"/>
    <property type="evidence" value="ECO:0007669"/>
    <property type="project" value="UniProtKB-KW"/>
</dbReference>
<keyword evidence="3 4" id="KW-0687">Ribonucleoprotein</keyword>
<evidence type="ECO:0000256" key="2">
    <source>
        <dbReference type="ARBA" id="ARBA00022980"/>
    </source>
</evidence>
<dbReference type="Pfam" id="PF00572">
    <property type="entry name" value="Ribosomal_L13"/>
    <property type="match status" value="1"/>
</dbReference>
<reference evidence="8 9" key="1">
    <citation type="journal article" date="2024" name="Arch. Microbiol.">
        <title>Corallococcus caeni sp. nov., a novel myxobacterium isolated from activated sludge.</title>
        <authorList>
            <person name="Tomita S."/>
            <person name="Nakai R."/>
            <person name="Kuroda K."/>
            <person name="Kurashita H."/>
            <person name="Hatamoto M."/>
            <person name="Yamaguchi T."/>
            <person name="Narihiro T."/>
        </authorList>
    </citation>
    <scope>NUCLEOTIDE SEQUENCE [LARGE SCALE GENOMIC DNA]</scope>
    <source>
        <strain evidence="8 9">NO1</strain>
    </source>
</reference>
<keyword evidence="2 4" id="KW-0689">Ribosomal protein</keyword>
<dbReference type="InterPro" id="IPR005822">
    <property type="entry name" value="Ribosomal_uL13"/>
</dbReference>